<evidence type="ECO:0008006" key="4">
    <source>
        <dbReference type="Google" id="ProtNLM"/>
    </source>
</evidence>
<evidence type="ECO:0000313" key="3">
    <source>
        <dbReference type="Proteomes" id="UP000239532"/>
    </source>
</evidence>
<name>A0A2S9WWH9_9FLAO</name>
<protein>
    <recommendedName>
        <fullName evidence="4">DUF4476 domain-containing protein</fullName>
    </recommendedName>
</protein>
<evidence type="ECO:0000256" key="1">
    <source>
        <dbReference type="SAM" id="SignalP"/>
    </source>
</evidence>
<dbReference type="AlphaFoldDB" id="A0A2S9WWH9"/>
<sequence length="180" mass="20503">MKYLFTILLASFSVVAVAQNKVSMSIDKPQSCGDVQNEIMTFLVDGSLQSAAVVKREVSRLSSCGLDEYDIRFFGRIEALSTLLKKLTKDKLIDNLTYGDLLTGINDMKQTTNYTELKQIALLSQKLAETKGDIRTWETDVRLFQELGASQQVIDKVYKYLRENPENELSYQELLMQIRN</sequence>
<dbReference type="Proteomes" id="UP000239532">
    <property type="component" value="Unassembled WGS sequence"/>
</dbReference>
<keyword evidence="3" id="KW-1185">Reference proteome</keyword>
<comment type="caution">
    <text evidence="2">The sequence shown here is derived from an EMBL/GenBank/DDBJ whole genome shotgun (WGS) entry which is preliminary data.</text>
</comment>
<proteinExistence type="predicted"/>
<gene>
    <name evidence="2" type="ORF">BST86_12395</name>
</gene>
<accession>A0A2S9WWH9</accession>
<feature type="chain" id="PRO_5015654846" description="DUF4476 domain-containing protein" evidence="1">
    <location>
        <begin position="19"/>
        <end position="180"/>
    </location>
</feature>
<dbReference type="RefSeq" id="WP_105983537.1">
    <property type="nucleotide sequence ID" value="NZ_MQUC01000003.1"/>
</dbReference>
<feature type="signal peptide" evidence="1">
    <location>
        <begin position="1"/>
        <end position="18"/>
    </location>
</feature>
<keyword evidence="1" id="KW-0732">Signal</keyword>
<organism evidence="2 3">
    <name type="scientific">Nonlabens agnitus</name>
    <dbReference type="NCBI Taxonomy" id="870484"/>
    <lineage>
        <taxon>Bacteria</taxon>
        <taxon>Pseudomonadati</taxon>
        <taxon>Bacteroidota</taxon>
        <taxon>Flavobacteriia</taxon>
        <taxon>Flavobacteriales</taxon>
        <taxon>Flavobacteriaceae</taxon>
        <taxon>Nonlabens</taxon>
    </lineage>
</organism>
<evidence type="ECO:0000313" key="2">
    <source>
        <dbReference type="EMBL" id="PRP67837.1"/>
    </source>
</evidence>
<reference evidence="2 3" key="1">
    <citation type="submission" date="2016-11" db="EMBL/GenBank/DDBJ databases">
        <title>Trade-off between light-utilization and light-protection in marine flavobacteria.</title>
        <authorList>
            <person name="Kumagai Y."/>
        </authorList>
    </citation>
    <scope>NUCLEOTIDE SEQUENCE [LARGE SCALE GENOMIC DNA]</scope>
    <source>
        <strain evidence="2 3">JCM 17109</strain>
    </source>
</reference>
<dbReference type="OrthoDB" id="1143734at2"/>
<dbReference type="EMBL" id="MQUC01000003">
    <property type="protein sequence ID" value="PRP67837.1"/>
    <property type="molecule type" value="Genomic_DNA"/>
</dbReference>